<feature type="chain" id="PRO_5016629229" description="beta-N-acetylhexosaminidase" evidence="7">
    <location>
        <begin position="28"/>
        <end position="409"/>
    </location>
</feature>
<dbReference type="RefSeq" id="WP_114126982.1">
    <property type="nucleotide sequence ID" value="NZ_QOUI01000007.1"/>
</dbReference>
<dbReference type="GO" id="GO:0009254">
    <property type="term" value="P:peptidoglycan turnover"/>
    <property type="evidence" value="ECO:0007669"/>
    <property type="project" value="TreeGrafter"/>
</dbReference>
<keyword evidence="7" id="KW-0732">Signal</keyword>
<keyword evidence="5" id="KW-0326">Glycosidase</keyword>
<evidence type="ECO:0000256" key="5">
    <source>
        <dbReference type="ARBA" id="ARBA00023295"/>
    </source>
</evidence>
<comment type="caution">
    <text evidence="9">The sequence shown here is derived from an EMBL/GenBank/DDBJ whole genome shotgun (WGS) entry which is preliminary data.</text>
</comment>
<dbReference type="GO" id="GO:0004563">
    <property type="term" value="F:beta-N-acetylhexosaminidase activity"/>
    <property type="evidence" value="ECO:0007669"/>
    <property type="project" value="UniProtKB-EC"/>
</dbReference>
<comment type="similarity">
    <text evidence="2">Belongs to the glycosyl hydrolase 3 family.</text>
</comment>
<dbReference type="GO" id="GO:0005975">
    <property type="term" value="P:carbohydrate metabolic process"/>
    <property type="evidence" value="ECO:0007669"/>
    <property type="project" value="InterPro"/>
</dbReference>
<dbReference type="AlphaFoldDB" id="A0A367YTA8"/>
<organism evidence="9 10">
    <name type="scientific">Desertihabitans brevis</name>
    <dbReference type="NCBI Taxonomy" id="2268447"/>
    <lineage>
        <taxon>Bacteria</taxon>
        <taxon>Bacillati</taxon>
        <taxon>Actinomycetota</taxon>
        <taxon>Actinomycetes</taxon>
        <taxon>Propionibacteriales</taxon>
        <taxon>Propionibacteriaceae</taxon>
        <taxon>Desertihabitans</taxon>
    </lineage>
</organism>
<dbReference type="InterPro" id="IPR050226">
    <property type="entry name" value="NagZ_Beta-hexosaminidase"/>
</dbReference>
<keyword evidence="4 9" id="KW-0378">Hydrolase</keyword>
<reference evidence="9 10" key="1">
    <citation type="submission" date="2018-07" db="EMBL/GenBank/DDBJ databases">
        <title>Desertimonas flava gen. nov. sp. nov.</title>
        <authorList>
            <person name="Liu S."/>
        </authorList>
    </citation>
    <scope>NUCLEOTIDE SEQUENCE [LARGE SCALE GENOMIC DNA]</scope>
    <source>
        <strain evidence="9 10">16Sb5-5</strain>
    </source>
</reference>
<evidence type="ECO:0000256" key="4">
    <source>
        <dbReference type="ARBA" id="ARBA00022801"/>
    </source>
</evidence>
<dbReference type="InterPro" id="IPR036962">
    <property type="entry name" value="Glyco_hydro_3_N_sf"/>
</dbReference>
<gene>
    <name evidence="9" type="ORF">DT076_12330</name>
</gene>
<keyword evidence="10" id="KW-1185">Reference proteome</keyword>
<protein>
    <recommendedName>
        <fullName evidence="3">beta-N-acetylhexosaminidase</fullName>
        <ecNumber evidence="3">3.2.1.52</ecNumber>
    </recommendedName>
</protein>
<evidence type="ECO:0000256" key="3">
    <source>
        <dbReference type="ARBA" id="ARBA00012663"/>
    </source>
</evidence>
<dbReference type="EC" id="3.2.1.52" evidence="3"/>
<evidence type="ECO:0000313" key="10">
    <source>
        <dbReference type="Proteomes" id="UP000252770"/>
    </source>
</evidence>
<feature type="compositionally biased region" description="Pro residues" evidence="6">
    <location>
        <begin position="27"/>
        <end position="38"/>
    </location>
</feature>
<dbReference type="PANTHER" id="PTHR30480">
    <property type="entry name" value="BETA-HEXOSAMINIDASE-RELATED"/>
    <property type="match status" value="1"/>
</dbReference>
<name>A0A367YTA8_9ACTN</name>
<feature type="region of interest" description="Disordered" evidence="6">
    <location>
        <begin position="24"/>
        <end position="62"/>
    </location>
</feature>
<feature type="signal peptide" evidence="7">
    <location>
        <begin position="1"/>
        <end position="27"/>
    </location>
</feature>
<dbReference type="Proteomes" id="UP000252770">
    <property type="component" value="Unassembled WGS sequence"/>
</dbReference>
<evidence type="ECO:0000256" key="6">
    <source>
        <dbReference type="SAM" id="MobiDB-lite"/>
    </source>
</evidence>
<comment type="catalytic activity">
    <reaction evidence="1">
        <text>Hydrolysis of terminal non-reducing N-acetyl-D-hexosamine residues in N-acetyl-beta-D-hexosaminides.</text>
        <dbReference type="EC" id="3.2.1.52"/>
    </reaction>
</comment>
<accession>A0A367YTA8</accession>
<evidence type="ECO:0000313" key="9">
    <source>
        <dbReference type="EMBL" id="RCK69126.1"/>
    </source>
</evidence>
<dbReference type="PROSITE" id="PS51257">
    <property type="entry name" value="PROKAR_LIPOPROTEIN"/>
    <property type="match status" value="1"/>
</dbReference>
<dbReference type="InterPro" id="IPR001764">
    <property type="entry name" value="Glyco_hydro_3_N"/>
</dbReference>
<feature type="domain" description="Glycoside hydrolase family 3 N-terminal" evidence="8">
    <location>
        <begin position="73"/>
        <end position="397"/>
    </location>
</feature>
<evidence type="ECO:0000256" key="2">
    <source>
        <dbReference type="ARBA" id="ARBA00005336"/>
    </source>
</evidence>
<proteinExistence type="inferred from homology"/>
<evidence type="ECO:0000259" key="8">
    <source>
        <dbReference type="Pfam" id="PF00933"/>
    </source>
</evidence>
<evidence type="ECO:0000256" key="1">
    <source>
        <dbReference type="ARBA" id="ARBA00001231"/>
    </source>
</evidence>
<dbReference type="InterPro" id="IPR017853">
    <property type="entry name" value="GH"/>
</dbReference>
<dbReference type="Pfam" id="PF00933">
    <property type="entry name" value="Glyco_hydro_3"/>
    <property type="match status" value="1"/>
</dbReference>
<dbReference type="InterPro" id="IPR019800">
    <property type="entry name" value="Glyco_hydro_3_AS"/>
</dbReference>
<evidence type="ECO:0000256" key="7">
    <source>
        <dbReference type="SAM" id="SignalP"/>
    </source>
</evidence>
<dbReference type="EMBL" id="QOUI01000007">
    <property type="protein sequence ID" value="RCK69126.1"/>
    <property type="molecule type" value="Genomic_DNA"/>
</dbReference>
<sequence length="409" mass="41875">MSRRPLPGLTAGLAVAAVLTACAPEQATPPPSSAPPSPTTSTQGPAGASPPPSSSPSPTATSCADLAASLTREEQVGQLLMVGISANQPPSDGLVEQVEGSSISSILLLENTTVGLEAVKELTDAVRQQLDTPEGIDTLVAADQEGGLVQRLQGPGFTPIPSAAEQAELGTDELRSAAEGWGEELSDAGVDMDLAPVADVVPEGLVQVNEPIGKLDRGYGSDPEVVAEKVQAVVEGLQAGGVATSVKHFPGIGRVRGNTDFTADVVDDETTVAGGDLRPFQDAVDAGADSVMVSTVTYTRIDEDEQAVFSDDVITDLLRGDLGFDGVVVSDDMGVAAAVASTPVEDRLVEFLEAGGDLAITADPLTVDAMVQGVLDQAEDDEALAASLPEHVERVLTMKARYGLADCEG</sequence>
<dbReference type="Gene3D" id="3.20.20.300">
    <property type="entry name" value="Glycoside hydrolase, family 3, N-terminal domain"/>
    <property type="match status" value="1"/>
</dbReference>
<dbReference type="PANTHER" id="PTHR30480:SF13">
    <property type="entry name" value="BETA-HEXOSAMINIDASE"/>
    <property type="match status" value="1"/>
</dbReference>
<dbReference type="PROSITE" id="PS00775">
    <property type="entry name" value="GLYCOSYL_HYDROL_F3"/>
    <property type="match status" value="1"/>
</dbReference>
<dbReference type="SUPFAM" id="SSF51445">
    <property type="entry name" value="(Trans)glycosidases"/>
    <property type="match status" value="1"/>
</dbReference>